<proteinExistence type="predicted"/>
<feature type="region of interest" description="Disordered" evidence="1">
    <location>
        <begin position="227"/>
        <end position="258"/>
    </location>
</feature>
<accession>A0A0L0GC29</accession>
<feature type="region of interest" description="Disordered" evidence="1">
    <location>
        <begin position="298"/>
        <end position="322"/>
    </location>
</feature>
<sequence length="375" mass="41131">AQKTINIDGHVITKHRSNPADPGDLDFSAEELSTVLHALYKHIEGRYNFPLQTKVKKVKATDDTANTRAAESITCDVRKRTYVDISKYTCTAPEARDALCAAAVNASRTCWCCLLPRNKVARQPRKLMECSGGIPKRSKRRRLTDASAVNDLSADDIAAVLSALNAVVDSAHYFAVHRTSPYTSARTPTKTPIKTPKKAPTVSGGAVSYTDALAAMLQTVQKEVEPTVAETTTQHTEDTTKYSDTRPSHKQGRGMQAHMGKSAPLVSYWIRIFTQSKGAVDMDNAWANMAVRQEQIPQPTKALEYSPSQASDRQQKLKDASVSGSLVVSNAAEWRSATNHSRDISEAVQHVETTFIAKAPLSRHPLIDVARSFRT</sequence>
<keyword evidence="3" id="KW-1185">Reference proteome</keyword>
<dbReference type="Proteomes" id="UP000054560">
    <property type="component" value="Unassembled WGS sequence"/>
</dbReference>
<organism evidence="2 3">
    <name type="scientific">Sphaeroforma arctica JP610</name>
    <dbReference type="NCBI Taxonomy" id="667725"/>
    <lineage>
        <taxon>Eukaryota</taxon>
        <taxon>Ichthyosporea</taxon>
        <taxon>Ichthyophonida</taxon>
        <taxon>Sphaeroforma</taxon>
    </lineage>
</organism>
<dbReference type="RefSeq" id="XP_014159715.1">
    <property type="nucleotide sequence ID" value="XM_014304240.1"/>
</dbReference>
<dbReference type="AlphaFoldDB" id="A0A0L0GC29"/>
<feature type="compositionally biased region" description="Low complexity" evidence="1">
    <location>
        <begin position="187"/>
        <end position="201"/>
    </location>
</feature>
<reference evidence="2 3" key="1">
    <citation type="submission" date="2011-02" db="EMBL/GenBank/DDBJ databases">
        <title>The Genome Sequence of Sphaeroforma arctica JP610.</title>
        <authorList>
            <consortium name="The Broad Institute Genome Sequencing Platform"/>
            <person name="Russ C."/>
            <person name="Cuomo C."/>
            <person name="Young S.K."/>
            <person name="Zeng Q."/>
            <person name="Gargeya S."/>
            <person name="Alvarado L."/>
            <person name="Berlin A."/>
            <person name="Chapman S.B."/>
            <person name="Chen Z."/>
            <person name="Freedman E."/>
            <person name="Gellesch M."/>
            <person name="Goldberg J."/>
            <person name="Griggs A."/>
            <person name="Gujja S."/>
            <person name="Heilman E."/>
            <person name="Heiman D."/>
            <person name="Howarth C."/>
            <person name="Mehta T."/>
            <person name="Neiman D."/>
            <person name="Pearson M."/>
            <person name="Roberts A."/>
            <person name="Saif S."/>
            <person name="Shea T."/>
            <person name="Shenoy N."/>
            <person name="Sisk P."/>
            <person name="Stolte C."/>
            <person name="Sykes S."/>
            <person name="White J."/>
            <person name="Yandava C."/>
            <person name="Burger G."/>
            <person name="Gray M.W."/>
            <person name="Holland P.W.H."/>
            <person name="King N."/>
            <person name="Lang F.B.F."/>
            <person name="Roger A.J."/>
            <person name="Ruiz-Trillo I."/>
            <person name="Haas B."/>
            <person name="Nusbaum C."/>
            <person name="Birren B."/>
        </authorList>
    </citation>
    <scope>NUCLEOTIDE SEQUENCE [LARGE SCALE GENOMIC DNA]</scope>
    <source>
        <strain evidence="2 3">JP610</strain>
    </source>
</reference>
<evidence type="ECO:0000256" key="1">
    <source>
        <dbReference type="SAM" id="MobiDB-lite"/>
    </source>
</evidence>
<evidence type="ECO:0000313" key="2">
    <source>
        <dbReference type="EMBL" id="KNC85813.1"/>
    </source>
</evidence>
<evidence type="ECO:0000313" key="3">
    <source>
        <dbReference type="Proteomes" id="UP000054560"/>
    </source>
</evidence>
<protein>
    <submittedName>
        <fullName evidence="2">Uncharacterized protein</fullName>
    </submittedName>
</protein>
<feature type="region of interest" description="Disordered" evidence="1">
    <location>
        <begin position="184"/>
        <end position="204"/>
    </location>
</feature>
<dbReference type="GeneID" id="25902541"/>
<dbReference type="EMBL" id="KQ241683">
    <property type="protein sequence ID" value="KNC85813.1"/>
    <property type="molecule type" value="Genomic_DNA"/>
</dbReference>
<feature type="compositionally biased region" description="Basic and acidic residues" evidence="1">
    <location>
        <begin position="235"/>
        <end position="247"/>
    </location>
</feature>
<feature type="non-terminal residue" evidence="2">
    <location>
        <position position="1"/>
    </location>
</feature>
<name>A0A0L0GC29_9EUKA</name>
<gene>
    <name evidence="2" type="ORF">SARC_02037</name>
</gene>